<dbReference type="EMBL" id="JAGQLN010000014">
    <property type="protein sequence ID" value="MCA9377024.1"/>
    <property type="molecule type" value="Genomic_DNA"/>
</dbReference>
<evidence type="ECO:0000313" key="4">
    <source>
        <dbReference type="Proteomes" id="UP000741282"/>
    </source>
</evidence>
<dbReference type="Proteomes" id="UP000741282">
    <property type="component" value="Unassembled WGS sequence"/>
</dbReference>
<evidence type="ECO:0000313" key="3">
    <source>
        <dbReference type="EMBL" id="MCA9377024.1"/>
    </source>
</evidence>
<keyword evidence="2" id="KW-0812">Transmembrane</keyword>
<reference evidence="3" key="2">
    <citation type="journal article" date="2021" name="Microbiome">
        <title>Successional dynamics and alternative stable states in a saline activated sludge microbial community over 9 years.</title>
        <authorList>
            <person name="Wang Y."/>
            <person name="Ye J."/>
            <person name="Ju F."/>
            <person name="Liu L."/>
            <person name="Boyd J.A."/>
            <person name="Deng Y."/>
            <person name="Parks D.H."/>
            <person name="Jiang X."/>
            <person name="Yin X."/>
            <person name="Woodcroft B.J."/>
            <person name="Tyson G.W."/>
            <person name="Hugenholtz P."/>
            <person name="Polz M.F."/>
            <person name="Zhang T."/>
        </authorList>
    </citation>
    <scope>NUCLEOTIDE SEQUENCE</scope>
    <source>
        <strain evidence="3">HKST-UBA17</strain>
    </source>
</reference>
<feature type="compositionally biased region" description="Polar residues" evidence="1">
    <location>
        <begin position="1"/>
        <end position="11"/>
    </location>
</feature>
<comment type="caution">
    <text evidence="3">The sequence shown here is derived from an EMBL/GenBank/DDBJ whole genome shotgun (WGS) entry which is preliminary data.</text>
</comment>
<protein>
    <recommendedName>
        <fullName evidence="5">PilN domain-containing protein</fullName>
    </recommendedName>
</protein>
<name>A0A955I2R2_9BACT</name>
<feature type="region of interest" description="Disordered" evidence="1">
    <location>
        <begin position="1"/>
        <end position="27"/>
    </location>
</feature>
<gene>
    <name evidence="3" type="ORF">KC685_03835</name>
</gene>
<reference evidence="3" key="1">
    <citation type="submission" date="2020-04" db="EMBL/GenBank/DDBJ databases">
        <authorList>
            <person name="Zhang T."/>
        </authorList>
    </citation>
    <scope>NUCLEOTIDE SEQUENCE</scope>
    <source>
        <strain evidence="3">HKST-UBA17</strain>
    </source>
</reference>
<evidence type="ECO:0000256" key="2">
    <source>
        <dbReference type="SAM" id="Phobius"/>
    </source>
</evidence>
<sequence>MAQDQINNQINPAPSAPPSDDGSAENNAVAVGELSTFDNSDPTVSEGANVLKERAKAKSFENESYPNLRAEGGINLIPTMTEQQLDFEQKKTSFNLFSAFAILFLVLLTIGILGYNVLTKISLNNDKKELNALEQELLSNSDVIKANKEILQRFDLYKEIQETTFSPKEVLLYWEDLLQGYGDVKSIELNNGLRFSVTGSTGSLTEISFLWHILTVDEKIQNMNLESMSKSKDIARFNFEGELDFDYFLAKENALISGEQNN</sequence>
<accession>A0A955I2R2</accession>
<keyword evidence="2" id="KW-0472">Membrane</keyword>
<feature type="transmembrane region" description="Helical" evidence="2">
    <location>
        <begin position="96"/>
        <end position="118"/>
    </location>
</feature>
<keyword evidence="2" id="KW-1133">Transmembrane helix</keyword>
<evidence type="ECO:0000256" key="1">
    <source>
        <dbReference type="SAM" id="MobiDB-lite"/>
    </source>
</evidence>
<organism evidence="3 4">
    <name type="scientific">Candidatus Dojkabacteria bacterium</name>
    <dbReference type="NCBI Taxonomy" id="2099670"/>
    <lineage>
        <taxon>Bacteria</taxon>
        <taxon>Candidatus Dojkabacteria</taxon>
    </lineage>
</organism>
<evidence type="ECO:0008006" key="5">
    <source>
        <dbReference type="Google" id="ProtNLM"/>
    </source>
</evidence>
<proteinExistence type="predicted"/>
<dbReference type="AlphaFoldDB" id="A0A955I2R2"/>